<evidence type="ECO:0000313" key="2">
    <source>
        <dbReference type="Proteomes" id="UP000198393"/>
    </source>
</evidence>
<evidence type="ECO:0000313" key="1">
    <source>
        <dbReference type="EMBL" id="SNT10835.1"/>
    </source>
</evidence>
<dbReference type="Proteomes" id="UP000198393">
    <property type="component" value="Unassembled WGS sequence"/>
</dbReference>
<dbReference type="EMBL" id="FZPD01000004">
    <property type="protein sequence ID" value="SNT10835.1"/>
    <property type="molecule type" value="Genomic_DNA"/>
</dbReference>
<dbReference type="AlphaFoldDB" id="A0A239JYH2"/>
<gene>
    <name evidence="1" type="ORF">SAMN05421640_2311</name>
</gene>
<dbReference type="OrthoDB" id="1446682at2"/>
<protein>
    <submittedName>
        <fullName evidence="1">Uncharacterized protein</fullName>
    </submittedName>
</protein>
<accession>A0A239JYH2</accession>
<dbReference type="RefSeq" id="WP_089357033.1">
    <property type="nucleotide sequence ID" value="NZ_FZPD01000004.1"/>
</dbReference>
<name>A0A239JYH2_EKHLU</name>
<organism evidence="1 2">
    <name type="scientific">Ekhidna lutea</name>
    <dbReference type="NCBI Taxonomy" id="447679"/>
    <lineage>
        <taxon>Bacteria</taxon>
        <taxon>Pseudomonadati</taxon>
        <taxon>Bacteroidota</taxon>
        <taxon>Cytophagia</taxon>
        <taxon>Cytophagales</taxon>
        <taxon>Reichenbachiellaceae</taxon>
        <taxon>Ekhidna</taxon>
    </lineage>
</organism>
<reference evidence="1 2" key="1">
    <citation type="submission" date="2017-06" db="EMBL/GenBank/DDBJ databases">
        <authorList>
            <person name="Kim H.J."/>
            <person name="Triplett B.A."/>
        </authorList>
    </citation>
    <scope>NUCLEOTIDE SEQUENCE [LARGE SCALE GENOMIC DNA]</scope>
    <source>
        <strain evidence="1 2">DSM 19307</strain>
    </source>
</reference>
<sequence length="71" mass="8326">MARPATTPVKLKDGYYIELRHKGERKGIKLRSDTIPELHQSIKKYEKLYDVHFYGEVKKGKVVNDKLPELK</sequence>
<proteinExistence type="predicted"/>
<keyword evidence="2" id="KW-1185">Reference proteome</keyword>